<dbReference type="SUPFAM" id="SSF54211">
    <property type="entry name" value="Ribosomal protein S5 domain 2-like"/>
    <property type="match status" value="1"/>
</dbReference>
<comment type="similarity">
    <text evidence="1">Belongs to the Mg-chelatase subunits D/I family. ComM subfamily.</text>
</comment>
<dbReference type="AlphaFoldDB" id="A0A1G1WRG6"/>
<evidence type="ECO:0000256" key="1">
    <source>
        <dbReference type="ARBA" id="ARBA00006354"/>
    </source>
</evidence>
<dbReference type="InterPro" id="IPR003593">
    <property type="entry name" value="AAA+_ATPase"/>
</dbReference>
<dbReference type="PROSITE" id="PS50051">
    <property type="entry name" value="MCM_2"/>
    <property type="match status" value="1"/>
</dbReference>
<dbReference type="PANTHER" id="PTHR32039">
    <property type="entry name" value="MAGNESIUM-CHELATASE SUBUNIT CHLI"/>
    <property type="match status" value="1"/>
</dbReference>
<proteinExistence type="inferred from homology"/>
<dbReference type="EMBL" id="MHCX01000003">
    <property type="protein sequence ID" value="OGY30264.1"/>
    <property type="molecule type" value="Genomic_DNA"/>
</dbReference>
<accession>A0A1G1WRG6</accession>
<dbReference type="InterPro" id="IPR001208">
    <property type="entry name" value="MCM_dom"/>
</dbReference>
<dbReference type="Proteomes" id="UP000177821">
    <property type="component" value="Unassembled WGS sequence"/>
</dbReference>
<keyword evidence="2" id="KW-0547">Nucleotide-binding</keyword>
<dbReference type="Gene3D" id="3.30.230.10">
    <property type="match status" value="1"/>
</dbReference>
<evidence type="ECO:0000259" key="4">
    <source>
        <dbReference type="PROSITE" id="PS50051"/>
    </source>
</evidence>
<dbReference type="GO" id="GO:0005524">
    <property type="term" value="F:ATP binding"/>
    <property type="evidence" value="ECO:0007669"/>
    <property type="project" value="UniProtKB-KW"/>
</dbReference>
<dbReference type="PANTHER" id="PTHR32039:SF7">
    <property type="entry name" value="COMPETENCE PROTEIN COMM"/>
    <property type="match status" value="1"/>
</dbReference>
<dbReference type="InterPro" id="IPR045006">
    <property type="entry name" value="CHLI-like"/>
</dbReference>
<dbReference type="SMART" id="SM00382">
    <property type="entry name" value="AAA"/>
    <property type="match status" value="1"/>
</dbReference>
<dbReference type="Pfam" id="PF13541">
    <property type="entry name" value="ChlI"/>
    <property type="match status" value="1"/>
</dbReference>
<dbReference type="InterPro" id="IPR014721">
    <property type="entry name" value="Ribsml_uS5_D2-typ_fold_subgr"/>
</dbReference>
<dbReference type="InterPro" id="IPR025158">
    <property type="entry name" value="Mg_chelat-rel_C"/>
</dbReference>
<dbReference type="Pfam" id="PF01078">
    <property type="entry name" value="Mg_chelatase"/>
    <property type="match status" value="1"/>
</dbReference>
<dbReference type="Pfam" id="PF13335">
    <property type="entry name" value="Mg_chelatase_C"/>
    <property type="match status" value="1"/>
</dbReference>
<evidence type="ECO:0000256" key="2">
    <source>
        <dbReference type="ARBA" id="ARBA00022741"/>
    </source>
</evidence>
<evidence type="ECO:0000256" key="3">
    <source>
        <dbReference type="ARBA" id="ARBA00022840"/>
    </source>
</evidence>
<dbReference type="SUPFAM" id="SSF52540">
    <property type="entry name" value="P-loop containing nucleoside triphosphate hydrolases"/>
    <property type="match status" value="1"/>
</dbReference>
<dbReference type="Gene3D" id="3.40.50.300">
    <property type="entry name" value="P-loop containing nucleotide triphosphate hydrolases"/>
    <property type="match status" value="1"/>
</dbReference>
<comment type="caution">
    <text evidence="5">The sequence shown here is derived from an EMBL/GenBank/DDBJ whole genome shotgun (WGS) entry which is preliminary data.</text>
</comment>
<dbReference type="InterPro" id="IPR020568">
    <property type="entry name" value="Ribosomal_Su5_D2-typ_SF"/>
</dbReference>
<organism evidence="5 6">
    <name type="scientific">Candidatus Woykebacteria bacterium RIFCSPHIGHO2_02_FULL_43_16b</name>
    <dbReference type="NCBI Taxonomy" id="1802601"/>
    <lineage>
        <taxon>Bacteria</taxon>
        <taxon>Candidatus Woykeibacteriota</taxon>
    </lineage>
</organism>
<keyword evidence="3" id="KW-0067">ATP-binding</keyword>
<sequence length="503" mass="55002">MLAKVISAAVIGLDAYKVDVEVDIPSQGLPSFTIVGLPDKAVEESKERVRSAIKNSGADFPAKRITVNLAPADIPKEGPSYDLAIALGILIASGQISPKIEKSLFIGELSLDGSLRSTNGVLPKAIFAKENHFENIFVPSDNAEEARYISGVNIYSLTNLGQLVKHLSGLQPLNPEKERLPLESAEDYGLDMKDVKGQENAKRALEIAAAGGHNVILKGPPGSGKTLLARTFPSILPRLNPEESIEISKIYSVVGLLKNKLITARPFRSPHHSSSHVGLVGGGTHPKPGEISLAHRGVLFLDEFPEFARHTLEVLRQPLEDGFVTVSRAAGSSTFPAKFILLAAANPCPCGYLNHPRKDCVCTPSQVVKYKKRISGPILDRIDLHIDVPDVQTEKLALDYQSEPSSQIRSRVQKARERQWERFEGTPVSSNSEMSNKEVKEFAKLTKDSLDLVKGAIDKFSLSARSFFRILKVARTIADLEGIENIKTTHLAEALQYRLKDNF</sequence>
<dbReference type="GO" id="GO:0003677">
    <property type="term" value="F:DNA binding"/>
    <property type="evidence" value="ECO:0007669"/>
    <property type="project" value="InterPro"/>
</dbReference>
<feature type="domain" description="MCM C-terminal AAA(+) ATPase" evidence="4">
    <location>
        <begin position="289"/>
        <end position="390"/>
    </location>
</feature>
<protein>
    <submittedName>
        <fullName evidence="5">Magnesium chelatase</fullName>
    </submittedName>
</protein>
<dbReference type="InterPro" id="IPR004482">
    <property type="entry name" value="Mg_chelat-rel"/>
</dbReference>
<dbReference type="NCBIfam" id="TIGR00368">
    <property type="entry name" value="YifB family Mg chelatase-like AAA ATPase"/>
    <property type="match status" value="1"/>
</dbReference>
<dbReference type="PRINTS" id="PR00830">
    <property type="entry name" value="ENDOLAPTASE"/>
</dbReference>
<name>A0A1G1WRG6_9BACT</name>
<dbReference type="InterPro" id="IPR027417">
    <property type="entry name" value="P-loop_NTPase"/>
</dbReference>
<dbReference type="InterPro" id="IPR000523">
    <property type="entry name" value="Mg_chelatse_chII-like_cat_dom"/>
</dbReference>
<evidence type="ECO:0000313" key="6">
    <source>
        <dbReference type="Proteomes" id="UP000177821"/>
    </source>
</evidence>
<gene>
    <name evidence="5" type="ORF">A3J50_04345</name>
</gene>
<reference evidence="5 6" key="1">
    <citation type="journal article" date="2016" name="Nat. Commun.">
        <title>Thousands of microbial genomes shed light on interconnected biogeochemical processes in an aquifer system.</title>
        <authorList>
            <person name="Anantharaman K."/>
            <person name="Brown C.T."/>
            <person name="Hug L.A."/>
            <person name="Sharon I."/>
            <person name="Castelle C.J."/>
            <person name="Probst A.J."/>
            <person name="Thomas B.C."/>
            <person name="Singh A."/>
            <person name="Wilkins M.J."/>
            <person name="Karaoz U."/>
            <person name="Brodie E.L."/>
            <person name="Williams K.H."/>
            <person name="Hubbard S.S."/>
            <person name="Banfield J.F."/>
        </authorList>
    </citation>
    <scope>NUCLEOTIDE SEQUENCE [LARGE SCALE GENOMIC DNA]</scope>
</reference>
<evidence type="ECO:0000313" key="5">
    <source>
        <dbReference type="EMBL" id="OGY30264.1"/>
    </source>
</evidence>